<evidence type="ECO:0000256" key="1">
    <source>
        <dbReference type="SAM" id="MobiDB-lite"/>
    </source>
</evidence>
<accession>A0A137P8I3</accession>
<evidence type="ECO:0000313" key="3">
    <source>
        <dbReference type="EMBL" id="KXN71241.1"/>
    </source>
</evidence>
<name>A0A137P8I3_CONC2</name>
<dbReference type="AlphaFoldDB" id="A0A137P8I3"/>
<reference evidence="3 4" key="1">
    <citation type="journal article" date="2015" name="Genome Biol. Evol.">
        <title>Phylogenomic analyses indicate that early fungi evolved digesting cell walls of algal ancestors of land plants.</title>
        <authorList>
            <person name="Chang Y."/>
            <person name="Wang S."/>
            <person name="Sekimoto S."/>
            <person name="Aerts A.L."/>
            <person name="Choi C."/>
            <person name="Clum A."/>
            <person name="LaButti K.M."/>
            <person name="Lindquist E.A."/>
            <person name="Yee Ngan C."/>
            <person name="Ohm R.A."/>
            <person name="Salamov A.A."/>
            <person name="Grigoriev I.V."/>
            <person name="Spatafora J.W."/>
            <person name="Berbee M.L."/>
        </authorList>
    </citation>
    <scope>NUCLEOTIDE SEQUENCE [LARGE SCALE GENOMIC DNA]</scope>
    <source>
        <strain evidence="3 4">NRRL 28638</strain>
    </source>
</reference>
<feature type="region of interest" description="Disordered" evidence="1">
    <location>
        <begin position="35"/>
        <end position="94"/>
    </location>
</feature>
<keyword evidence="4" id="KW-1185">Reference proteome</keyword>
<sequence>MKYLTVISSTLLLVLHPVISDPLFWNKGFNQPSNSFNQGFNNGQQPAPAHVPTANKNVVNTQKPDPVQQTPQNTNSQGKSNNQQPNIINNNANNANTTSYQQLAQFMKQFGVDLGTANAPKLQEITPTSSSDKVSDRSNIIENIGTNIVQGYVNQNAQLINKMLTSPDQPFNVQSLFNNPVSGALGLLGPLSGVNTNITQNRNGPSVQQQVAQQGDSITLYSLVDIGVVWLYNNQDLYSAVLSLAIQFLQLFPFLLDAVFRIIASVNNLFNPSLLNLILKFLYNYQAHSPANWVKLTQLLSVFLTKNITISAQALRNIIALVGNLPI</sequence>
<feature type="compositionally biased region" description="Low complexity" evidence="1">
    <location>
        <begin position="81"/>
        <end position="94"/>
    </location>
</feature>
<feature type="compositionally biased region" description="Low complexity" evidence="1">
    <location>
        <begin position="35"/>
        <end position="46"/>
    </location>
</feature>
<protein>
    <submittedName>
        <fullName evidence="3">Uncharacterized protein</fullName>
    </submittedName>
</protein>
<evidence type="ECO:0000313" key="4">
    <source>
        <dbReference type="Proteomes" id="UP000070444"/>
    </source>
</evidence>
<feature type="compositionally biased region" description="Polar residues" evidence="1">
    <location>
        <begin position="54"/>
        <end position="80"/>
    </location>
</feature>
<evidence type="ECO:0000256" key="2">
    <source>
        <dbReference type="SAM" id="SignalP"/>
    </source>
</evidence>
<dbReference type="EMBL" id="KQ964479">
    <property type="protein sequence ID" value="KXN71241.1"/>
    <property type="molecule type" value="Genomic_DNA"/>
</dbReference>
<feature type="chain" id="PRO_5007294598" evidence="2">
    <location>
        <begin position="21"/>
        <end position="327"/>
    </location>
</feature>
<feature type="signal peptide" evidence="2">
    <location>
        <begin position="1"/>
        <end position="20"/>
    </location>
</feature>
<proteinExistence type="predicted"/>
<keyword evidence="2" id="KW-0732">Signal</keyword>
<dbReference type="Proteomes" id="UP000070444">
    <property type="component" value="Unassembled WGS sequence"/>
</dbReference>
<gene>
    <name evidence="3" type="ORF">CONCODRAFT_6056</name>
</gene>
<organism evidence="3 4">
    <name type="scientific">Conidiobolus coronatus (strain ATCC 28846 / CBS 209.66 / NRRL 28638)</name>
    <name type="common">Delacroixia coronata</name>
    <dbReference type="NCBI Taxonomy" id="796925"/>
    <lineage>
        <taxon>Eukaryota</taxon>
        <taxon>Fungi</taxon>
        <taxon>Fungi incertae sedis</taxon>
        <taxon>Zoopagomycota</taxon>
        <taxon>Entomophthoromycotina</taxon>
        <taxon>Entomophthoromycetes</taxon>
        <taxon>Entomophthorales</taxon>
        <taxon>Ancylistaceae</taxon>
        <taxon>Conidiobolus</taxon>
    </lineage>
</organism>